<dbReference type="RefSeq" id="WP_318533276.1">
    <property type="nucleotide sequence ID" value="NZ_CP016076.1"/>
</dbReference>
<keyword evidence="2" id="KW-0812">Transmembrane</keyword>
<dbReference type="Proteomes" id="UP000185511">
    <property type="component" value="Chromosome"/>
</dbReference>
<gene>
    <name evidence="3" type="ORF">UA74_28750</name>
</gene>
<dbReference type="KEGG" id="acad:UA74_28750"/>
<keyword evidence="4" id="KW-1185">Reference proteome</keyword>
<evidence type="ECO:0000256" key="2">
    <source>
        <dbReference type="SAM" id="Phobius"/>
    </source>
</evidence>
<accession>A0AAC9LHE4</accession>
<dbReference type="InterPro" id="IPR038750">
    <property type="entry name" value="YczE/YyaS-like"/>
</dbReference>
<organism evidence="3 4">
    <name type="scientific">Actinoalloteichus fjordicus</name>
    <dbReference type="NCBI Taxonomy" id="1612552"/>
    <lineage>
        <taxon>Bacteria</taxon>
        <taxon>Bacillati</taxon>
        <taxon>Actinomycetota</taxon>
        <taxon>Actinomycetes</taxon>
        <taxon>Pseudonocardiales</taxon>
        <taxon>Pseudonocardiaceae</taxon>
        <taxon>Actinoalloteichus</taxon>
    </lineage>
</organism>
<protein>
    <submittedName>
        <fullName evidence="3">Membrane protein</fullName>
    </submittedName>
</protein>
<dbReference type="PANTHER" id="PTHR40078">
    <property type="entry name" value="INTEGRAL MEMBRANE PROTEIN-RELATED"/>
    <property type="match status" value="1"/>
</dbReference>
<feature type="compositionally biased region" description="Low complexity" evidence="1">
    <location>
        <begin position="219"/>
        <end position="230"/>
    </location>
</feature>
<feature type="transmembrane region" description="Helical" evidence="2">
    <location>
        <begin position="61"/>
        <end position="81"/>
    </location>
</feature>
<feature type="transmembrane region" description="Helical" evidence="2">
    <location>
        <begin position="120"/>
        <end position="139"/>
    </location>
</feature>
<dbReference type="PANTHER" id="PTHR40078:SF1">
    <property type="entry name" value="INTEGRAL MEMBRANE PROTEIN"/>
    <property type="match status" value="1"/>
</dbReference>
<evidence type="ECO:0000256" key="1">
    <source>
        <dbReference type="SAM" id="MobiDB-lite"/>
    </source>
</evidence>
<feature type="transmembrane region" description="Helical" evidence="2">
    <location>
        <begin position="23"/>
        <end position="41"/>
    </location>
</feature>
<dbReference type="AlphaFoldDB" id="A0AAC9LHE4"/>
<evidence type="ECO:0000313" key="4">
    <source>
        <dbReference type="Proteomes" id="UP000185511"/>
    </source>
</evidence>
<keyword evidence="2" id="KW-0472">Membrane</keyword>
<keyword evidence="2" id="KW-1133">Transmembrane helix</keyword>
<evidence type="ECO:0000313" key="3">
    <source>
        <dbReference type="EMBL" id="APU17746.1"/>
    </source>
</evidence>
<reference evidence="4" key="1">
    <citation type="submission" date="2016-06" db="EMBL/GenBank/DDBJ databases">
        <title>Complete genome sequence of Actinoalloteichus fjordicus DSM 46855 (=ADI127-17), type strain of the new species Actinoalloteichus fjordicus.</title>
        <authorList>
            <person name="Ruckert C."/>
            <person name="Nouioui I."/>
            <person name="Willmese J."/>
            <person name="van Wezel G."/>
            <person name="Klenk H.-P."/>
            <person name="Kalinowski J."/>
            <person name="Zotchev S.B."/>
        </authorList>
    </citation>
    <scope>NUCLEOTIDE SEQUENCE [LARGE SCALE GENOMIC DNA]</scope>
    <source>
        <strain evidence="4">ADI127-7</strain>
    </source>
</reference>
<dbReference type="Pfam" id="PF19700">
    <property type="entry name" value="DUF6198"/>
    <property type="match status" value="1"/>
</dbReference>
<feature type="transmembrane region" description="Helical" evidence="2">
    <location>
        <begin position="88"/>
        <end position="108"/>
    </location>
</feature>
<proteinExistence type="predicted"/>
<feature type="compositionally biased region" description="Low complexity" evidence="1">
    <location>
        <begin position="253"/>
        <end position="265"/>
    </location>
</feature>
<feature type="region of interest" description="Disordered" evidence="1">
    <location>
        <begin position="213"/>
        <end position="265"/>
    </location>
</feature>
<dbReference type="EMBL" id="CP016076">
    <property type="protein sequence ID" value="APU17746.1"/>
    <property type="molecule type" value="Genomic_DNA"/>
</dbReference>
<sequence length="265" mass="27257">MAANGPRIDLSMLPLADRPTARFGRLVPGLVLYAASMAIMVRSGVGLPPWDVLHEGLTRRLGLSFGQVTAITGGLVLLAWIPLRQRPGIGTVANVLVIALIVDAALAILPSPQTPAPQLAFLVAGVVLNGLATATYVGARLGPGPRDGLMTGLAARTGWSVQLVRTGIEIFVLTAGWLLGGTLGLGTICYAVAIGPITQFFLPLVAVRNRSIRPESSGPAARPEPQAEAAACEHRSAGTPDAPETTIPPTPTAPVARPSTDGPTG</sequence>
<name>A0AAC9LHE4_9PSEU</name>